<comment type="caution">
    <text evidence="1">The sequence shown here is derived from an EMBL/GenBank/DDBJ whole genome shotgun (WGS) entry which is preliminary data.</text>
</comment>
<gene>
    <name evidence="1" type="ORF">RRG08_014363</name>
</gene>
<protein>
    <submittedName>
        <fullName evidence="1">Uncharacterized protein</fullName>
    </submittedName>
</protein>
<dbReference type="AlphaFoldDB" id="A0AAE0XPN2"/>
<name>A0AAE0XPN2_9GAST</name>
<sequence length="96" mass="10839">MKDTAKIFHVFQTYRAWRKKAGRYCYIHGLLAVLATINTSPILAGAHSASRADRDLAKCRYISAATPARPAPLWCTLVLTSFYPVADRDQCFHRQP</sequence>
<organism evidence="1 2">
    <name type="scientific">Elysia crispata</name>
    <name type="common">lettuce slug</name>
    <dbReference type="NCBI Taxonomy" id="231223"/>
    <lineage>
        <taxon>Eukaryota</taxon>
        <taxon>Metazoa</taxon>
        <taxon>Spiralia</taxon>
        <taxon>Lophotrochozoa</taxon>
        <taxon>Mollusca</taxon>
        <taxon>Gastropoda</taxon>
        <taxon>Heterobranchia</taxon>
        <taxon>Euthyneura</taxon>
        <taxon>Panpulmonata</taxon>
        <taxon>Sacoglossa</taxon>
        <taxon>Placobranchoidea</taxon>
        <taxon>Plakobranchidae</taxon>
        <taxon>Elysia</taxon>
    </lineage>
</organism>
<reference evidence="1" key="1">
    <citation type="journal article" date="2023" name="G3 (Bethesda)">
        <title>A reference genome for the long-term kleptoplast-retaining sea slug Elysia crispata morphotype clarki.</title>
        <authorList>
            <person name="Eastman K.E."/>
            <person name="Pendleton A.L."/>
            <person name="Shaikh M.A."/>
            <person name="Suttiyut T."/>
            <person name="Ogas R."/>
            <person name="Tomko P."/>
            <person name="Gavelis G."/>
            <person name="Widhalm J.R."/>
            <person name="Wisecaver J.H."/>
        </authorList>
    </citation>
    <scope>NUCLEOTIDE SEQUENCE</scope>
    <source>
        <strain evidence="1">ECLA1</strain>
    </source>
</reference>
<evidence type="ECO:0000313" key="2">
    <source>
        <dbReference type="Proteomes" id="UP001283361"/>
    </source>
</evidence>
<evidence type="ECO:0000313" key="1">
    <source>
        <dbReference type="EMBL" id="KAK3699261.1"/>
    </source>
</evidence>
<proteinExistence type="predicted"/>
<accession>A0AAE0XPN2</accession>
<dbReference type="EMBL" id="JAWDGP010007948">
    <property type="protein sequence ID" value="KAK3699261.1"/>
    <property type="molecule type" value="Genomic_DNA"/>
</dbReference>
<dbReference type="Proteomes" id="UP001283361">
    <property type="component" value="Unassembled WGS sequence"/>
</dbReference>
<keyword evidence="2" id="KW-1185">Reference proteome</keyword>